<dbReference type="AlphaFoldDB" id="A0A8S2FND5"/>
<dbReference type="Proteomes" id="UP000682733">
    <property type="component" value="Unassembled WGS sequence"/>
</dbReference>
<proteinExistence type="predicted"/>
<dbReference type="Proteomes" id="UP000677228">
    <property type="component" value="Unassembled WGS sequence"/>
</dbReference>
<evidence type="ECO:0000313" key="3">
    <source>
        <dbReference type="Proteomes" id="UP000677228"/>
    </source>
</evidence>
<evidence type="ECO:0008006" key="4">
    <source>
        <dbReference type="Google" id="ProtNLM"/>
    </source>
</evidence>
<comment type="caution">
    <text evidence="1">The sequence shown here is derived from an EMBL/GenBank/DDBJ whole genome shotgun (WGS) entry which is preliminary data.</text>
</comment>
<organism evidence="1 3">
    <name type="scientific">Didymodactylos carnosus</name>
    <dbReference type="NCBI Taxonomy" id="1234261"/>
    <lineage>
        <taxon>Eukaryota</taxon>
        <taxon>Metazoa</taxon>
        <taxon>Spiralia</taxon>
        <taxon>Gnathifera</taxon>
        <taxon>Rotifera</taxon>
        <taxon>Eurotatoria</taxon>
        <taxon>Bdelloidea</taxon>
        <taxon>Philodinida</taxon>
        <taxon>Philodinidae</taxon>
        <taxon>Didymodactylos</taxon>
    </lineage>
</organism>
<name>A0A8S2FND5_9BILA</name>
<protein>
    <recommendedName>
        <fullName evidence="4">Ubiquitin-like domain-containing protein</fullName>
    </recommendedName>
</protein>
<reference evidence="1" key="1">
    <citation type="submission" date="2021-02" db="EMBL/GenBank/DDBJ databases">
        <authorList>
            <person name="Nowell W R."/>
        </authorList>
    </citation>
    <scope>NUCLEOTIDE SEQUENCE</scope>
</reference>
<accession>A0A8S2FND5</accession>
<sequence>MGIFNITFNGVAGKTISAQLQHDFKLADFIAKIKEVIGDDAYRFVVNGKQLNHEDESIFNAQKSIISNNVTIYYIKRMVGGSQKDISGIIDLIKLDYKLNLMFMETTEKECAFCLGTESCLTFCCNPICVECFSRHFERCLEQVRSLEMTKLIIPCLNCKKIILPEKFFPSGEFINLLLSLETGKALVNNIDCQICTCGTFLKNEALYSQQTCDTCNRVFCFFCNRDWDETAMKNDQFTCHQNCEYENKLTFEMVPMIMQIY</sequence>
<dbReference type="EMBL" id="CAJNOK010035302">
    <property type="protein sequence ID" value="CAF1511958.1"/>
    <property type="molecule type" value="Genomic_DNA"/>
</dbReference>
<evidence type="ECO:0000313" key="1">
    <source>
        <dbReference type="EMBL" id="CAF1511958.1"/>
    </source>
</evidence>
<gene>
    <name evidence="1" type="ORF">OVA965_LOCUS37409</name>
    <name evidence="2" type="ORF">TMI583_LOCUS38487</name>
</gene>
<dbReference type="EMBL" id="CAJOBA010057376">
    <property type="protein sequence ID" value="CAF4299669.1"/>
    <property type="molecule type" value="Genomic_DNA"/>
</dbReference>
<evidence type="ECO:0000313" key="2">
    <source>
        <dbReference type="EMBL" id="CAF4299669.1"/>
    </source>
</evidence>